<dbReference type="PATRIC" id="fig|1240678.4.peg.4477"/>
<dbReference type="RefSeq" id="WP_044366103.1">
    <property type="nucleotide sequence ID" value="NZ_JRKI01000029.1"/>
</dbReference>
<comment type="caution">
    <text evidence="2">The sequence shown here is derived from an EMBL/GenBank/DDBJ whole genome shotgun (WGS) entry which is preliminary data.</text>
</comment>
<protein>
    <submittedName>
        <fullName evidence="2">Cation-binding protein</fullName>
    </submittedName>
</protein>
<dbReference type="InterPro" id="IPR012312">
    <property type="entry name" value="Hemerythrin-like"/>
</dbReference>
<name>A0A0D7CK59_9ACTN</name>
<accession>A0A0D7CK59</accession>
<reference evidence="2 3" key="1">
    <citation type="submission" date="2014-09" db="EMBL/GenBank/DDBJ databases">
        <title>Draft genome sequence of Streptomyces natalensis ATCC 27448, producer of the antifungal pimaricin.</title>
        <authorList>
            <person name="Mendes M.V."/>
            <person name="Beites T."/>
            <person name="Pires S."/>
            <person name="Santos C.L."/>
            <person name="Moradas-Ferreira P."/>
        </authorList>
    </citation>
    <scope>NUCLEOTIDE SEQUENCE [LARGE SCALE GENOMIC DNA]</scope>
    <source>
        <strain evidence="2 3">ATCC 27448</strain>
    </source>
</reference>
<dbReference type="Proteomes" id="UP000032458">
    <property type="component" value="Unassembled WGS sequence"/>
</dbReference>
<dbReference type="Gene3D" id="1.20.120.520">
    <property type="entry name" value="nmb1532 protein domain like"/>
    <property type="match status" value="1"/>
</dbReference>
<sequence length="153" mass="16620">MPTDRVTAWGAELRRVHGTLRNALALARARLDGGDPAEAATDLLLFCHGFCAALSGHHRAEDGSLFPELVRARPDLASVVAKLTQDHNMIEHLIGGLQKAVADSTDPEVAHRHLDGIEAVMETHFTYEEKQLGAVLDGMDADFDRTEIFGPIS</sequence>
<evidence type="ECO:0000259" key="1">
    <source>
        <dbReference type="Pfam" id="PF01814"/>
    </source>
</evidence>
<dbReference type="AlphaFoldDB" id="A0A0D7CK59"/>
<feature type="domain" description="Hemerythrin-like" evidence="1">
    <location>
        <begin position="12"/>
        <end position="133"/>
    </location>
</feature>
<dbReference type="Pfam" id="PF01814">
    <property type="entry name" value="Hemerythrin"/>
    <property type="match status" value="1"/>
</dbReference>
<dbReference type="EMBL" id="JRKI01000029">
    <property type="protein sequence ID" value="KIZ15807.1"/>
    <property type="molecule type" value="Genomic_DNA"/>
</dbReference>
<proteinExistence type="predicted"/>
<evidence type="ECO:0000313" key="2">
    <source>
        <dbReference type="EMBL" id="KIZ15807.1"/>
    </source>
</evidence>
<evidence type="ECO:0000313" key="3">
    <source>
        <dbReference type="Proteomes" id="UP000032458"/>
    </source>
</evidence>
<keyword evidence="3" id="KW-1185">Reference proteome</keyword>
<gene>
    <name evidence="2" type="ORF">SNA_21100</name>
</gene>
<organism evidence="2 3">
    <name type="scientific">Streptomyces natalensis ATCC 27448</name>
    <dbReference type="NCBI Taxonomy" id="1240678"/>
    <lineage>
        <taxon>Bacteria</taxon>
        <taxon>Bacillati</taxon>
        <taxon>Actinomycetota</taxon>
        <taxon>Actinomycetes</taxon>
        <taxon>Kitasatosporales</taxon>
        <taxon>Streptomycetaceae</taxon>
        <taxon>Streptomyces</taxon>
    </lineage>
</organism>